<keyword evidence="1" id="KW-1133">Transmembrane helix</keyword>
<feature type="transmembrane region" description="Helical" evidence="1">
    <location>
        <begin position="21"/>
        <end position="40"/>
    </location>
</feature>
<feature type="transmembrane region" description="Helical" evidence="1">
    <location>
        <begin position="185"/>
        <end position="206"/>
    </location>
</feature>
<evidence type="ECO:0000313" key="2">
    <source>
        <dbReference type="EMBL" id="TKV80988.1"/>
    </source>
</evidence>
<keyword evidence="1" id="KW-0472">Membrane</keyword>
<feature type="transmembrane region" description="Helical" evidence="1">
    <location>
        <begin position="108"/>
        <end position="129"/>
    </location>
</feature>
<proteinExistence type="predicted"/>
<organism evidence="2 3">
    <name type="scientific">Bradyrhizobium elkanii</name>
    <dbReference type="NCBI Taxonomy" id="29448"/>
    <lineage>
        <taxon>Bacteria</taxon>
        <taxon>Pseudomonadati</taxon>
        <taxon>Pseudomonadota</taxon>
        <taxon>Alphaproteobacteria</taxon>
        <taxon>Hyphomicrobiales</taxon>
        <taxon>Nitrobacteraceae</taxon>
        <taxon>Bradyrhizobium</taxon>
    </lineage>
</organism>
<dbReference type="Proteomes" id="UP000305095">
    <property type="component" value="Unassembled WGS sequence"/>
</dbReference>
<evidence type="ECO:0000256" key="1">
    <source>
        <dbReference type="SAM" id="Phobius"/>
    </source>
</evidence>
<name>A0A4U6S274_BRAEL</name>
<feature type="transmembrane region" description="Helical" evidence="1">
    <location>
        <begin position="78"/>
        <end position="96"/>
    </location>
</feature>
<feature type="transmembrane region" description="Helical" evidence="1">
    <location>
        <begin position="359"/>
        <end position="382"/>
    </location>
</feature>
<gene>
    <name evidence="2" type="ORF">FDV58_12610</name>
</gene>
<feature type="transmembrane region" description="Helical" evidence="1">
    <location>
        <begin position="252"/>
        <end position="273"/>
    </location>
</feature>
<dbReference type="AlphaFoldDB" id="A0A4U6S274"/>
<feature type="transmembrane region" description="Helical" evidence="1">
    <location>
        <begin position="218"/>
        <end position="246"/>
    </location>
</feature>
<reference evidence="2 3" key="1">
    <citation type="submission" date="2019-05" db="EMBL/GenBank/DDBJ databases">
        <title>Draft Genome of Bradyrhizobium elkanii strain SEMIA 938, Used in Commercial Inoculants for Lupinus spp. in Brazil.</title>
        <authorList>
            <person name="Hungria M."/>
            <person name="Delamuta J.R.M."/>
            <person name="Ribeiro R.A."/>
            <person name="Nogueira M.A."/>
        </authorList>
    </citation>
    <scope>NUCLEOTIDE SEQUENCE [LARGE SCALE GENOMIC DNA]</scope>
    <source>
        <strain evidence="2 3">Semia 938</strain>
    </source>
</reference>
<keyword evidence="1" id="KW-0812">Transmembrane</keyword>
<feature type="transmembrane region" description="Helical" evidence="1">
    <location>
        <begin position="141"/>
        <end position="165"/>
    </location>
</feature>
<comment type="caution">
    <text evidence="2">The sequence shown here is derived from an EMBL/GenBank/DDBJ whole genome shotgun (WGS) entry which is preliminary data.</text>
</comment>
<feature type="transmembrane region" description="Helical" evidence="1">
    <location>
        <begin position="403"/>
        <end position="427"/>
    </location>
</feature>
<protein>
    <submittedName>
        <fullName evidence="2">Uncharacterized protein</fullName>
    </submittedName>
</protein>
<feature type="transmembrane region" description="Helical" evidence="1">
    <location>
        <begin position="52"/>
        <end position="71"/>
    </location>
</feature>
<sequence length="453" mass="49150">MNDRVSQLEPGFGWRQAKLALLAYAHVVVCCISLYCITIIDSFPGVIAFDKAHLASAIVNVLAFSPVVILFAISRFSFGYLVGFYFYIMVLGYLWLIEFSVLDYDHRLALASIVLSALAFLAPVLFITAPVRQAVVIPVRAFHMMPSVILIASAAIIGIGSLYNLKLVDLAEIYKYRAELALPGVLRYAVWIVSNALLPFAFACFVASKRIWQAGAALLLMLMFYPIMLTKMALFAPVWLLFLALICKLAEARVTTILSFFLPILIGTILFFLVKAEVLPLKPALVYFGTVNTRMVAIPSLALEVYNNYFSAHPLTHFCQINALKLVVACAYDEPIWAVMAKAYDLGAFNASLFATEGVASVGLVPAPVSALGCGLIIALGNRLSSGLPSQFVLLSAGLLPQVLLNVPLSTALLTNGTGLLFLLWYITPRSAFDQTAASTTAMSEHLQAASAG</sequence>
<evidence type="ECO:0000313" key="3">
    <source>
        <dbReference type="Proteomes" id="UP000305095"/>
    </source>
</evidence>
<accession>A0A4U6S274</accession>
<dbReference type="EMBL" id="SZZP01000007">
    <property type="protein sequence ID" value="TKV80988.1"/>
    <property type="molecule type" value="Genomic_DNA"/>
</dbReference>
<dbReference type="RefSeq" id="WP_137478533.1">
    <property type="nucleotide sequence ID" value="NZ_SZZP01000007.1"/>
</dbReference>